<evidence type="ECO:0000313" key="18">
    <source>
        <dbReference type="EMBL" id="GLQ16961.1"/>
    </source>
</evidence>
<dbReference type="InterPro" id="IPR020629">
    <property type="entry name" value="FPG_Glyclase"/>
</dbReference>
<comment type="caution">
    <text evidence="18">The sequence shown here is derived from an EMBL/GenBank/DDBJ whole genome shotgun (WGS) entry which is preliminary data.</text>
</comment>
<dbReference type="InterPro" id="IPR010663">
    <property type="entry name" value="Znf_FPG/IleRS"/>
</dbReference>
<evidence type="ECO:0000256" key="14">
    <source>
        <dbReference type="ARBA" id="ARBA00044632"/>
    </source>
</evidence>
<reference evidence="18" key="1">
    <citation type="journal article" date="2014" name="Int. J. Syst. Evol. Microbiol.">
        <title>Complete genome of a new Firmicutes species belonging to the dominant human colonic microbiota ('Ruminococcus bicirculans') reveals two chromosomes and a selective capacity to utilize plant glucans.</title>
        <authorList>
            <consortium name="NISC Comparative Sequencing Program"/>
            <person name="Wegmann U."/>
            <person name="Louis P."/>
            <person name="Goesmann A."/>
            <person name="Henrissat B."/>
            <person name="Duncan S.H."/>
            <person name="Flint H.J."/>
        </authorList>
    </citation>
    <scope>NUCLEOTIDE SEQUENCE</scope>
    <source>
        <strain evidence="18">NBRC 107169</strain>
    </source>
</reference>
<evidence type="ECO:0000256" key="5">
    <source>
        <dbReference type="ARBA" id="ARBA00022763"/>
    </source>
</evidence>
<keyword evidence="11 15" id="KW-0456">Lyase</keyword>
<feature type="binding site" evidence="15">
    <location>
        <position position="102"/>
    </location>
    <ligand>
        <name>DNA</name>
        <dbReference type="ChEBI" id="CHEBI:16991"/>
    </ligand>
</feature>
<evidence type="ECO:0000256" key="4">
    <source>
        <dbReference type="ARBA" id="ARBA00022723"/>
    </source>
</evidence>
<dbReference type="PANTHER" id="PTHR22993:SF9">
    <property type="entry name" value="FORMAMIDOPYRIMIDINE-DNA GLYCOSYLASE"/>
    <property type="match status" value="1"/>
</dbReference>
<evidence type="ECO:0000256" key="13">
    <source>
        <dbReference type="ARBA" id="ARBA00023295"/>
    </source>
</evidence>
<keyword evidence="4 15" id="KW-0479">Metal-binding</keyword>
<proteinExistence type="inferred from homology"/>
<dbReference type="PROSITE" id="PS01242">
    <property type="entry name" value="ZF_FPG_1"/>
    <property type="match status" value="1"/>
</dbReference>
<evidence type="ECO:0000256" key="15">
    <source>
        <dbReference type="HAMAP-Rule" id="MF_00103"/>
    </source>
</evidence>
<dbReference type="EMBL" id="BSNI01000002">
    <property type="protein sequence ID" value="GLQ16961.1"/>
    <property type="molecule type" value="Genomic_DNA"/>
</dbReference>
<feature type="active site" description="Schiff-base intermediate with DNA" evidence="15">
    <location>
        <position position="2"/>
    </location>
</feature>
<dbReference type="NCBIfam" id="NF002211">
    <property type="entry name" value="PRK01103.1"/>
    <property type="match status" value="1"/>
</dbReference>
<dbReference type="InterPro" id="IPR035937">
    <property type="entry name" value="FPG_N"/>
</dbReference>
<accession>A0ABQ5UNU1</accession>
<dbReference type="Pfam" id="PF06827">
    <property type="entry name" value="zf-FPG_IleRS"/>
    <property type="match status" value="1"/>
</dbReference>
<dbReference type="Gene3D" id="1.10.8.50">
    <property type="match status" value="1"/>
</dbReference>
<evidence type="ECO:0000256" key="11">
    <source>
        <dbReference type="ARBA" id="ARBA00023239"/>
    </source>
</evidence>
<comment type="function">
    <text evidence="15">Involved in base excision repair of DNA damaged by oxidation or by mutagenic agents. Acts as DNA glycosylase that recognizes and removes damaged bases. Has a preference for oxidized purines, such as 7,8-dihydro-8-oxoguanine (8-oxoG). Has AP (apurinic/apyrimidinic) lyase activity and introduces nicks in the DNA strand. Cleaves the DNA backbone by beta-delta elimination to generate a single-strand break at the site of the removed base with both 3'- and 5'-phosphates.</text>
</comment>
<evidence type="ECO:0000256" key="9">
    <source>
        <dbReference type="ARBA" id="ARBA00023125"/>
    </source>
</evidence>
<comment type="catalytic activity">
    <reaction evidence="1 15">
        <text>Hydrolysis of DNA containing ring-opened 7-methylguanine residues, releasing 2,6-diamino-4-hydroxy-5-(N-methyl)formamidopyrimidine.</text>
        <dbReference type="EC" id="3.2.2.23"/>
    </reaction>
</comment>
<dbReference type="PROSITE" id="PS51066">
    <property type="entry name" value="ZF_FPG_2"/>
    <property type="match status" value="1"/>
</dbReference>
<evidence type="ECO:0000256" key="1">
    <source>
        <dbReference type="ARBA" id="ARBA00001668"/>
    </source>
</evidence>
<evidence type="ECO:0000256" key="7">
    <source>
        <dbReference type="ARBA" id="ARBA00022801"/>
    </source>
</evidence>
<dbReference type="CDD" id="cd08966">
    <property type="entry name" value="EcFpg-like_N"/>
    <property type="match status" value="1"/>
</dbReference>
<protein>
    <recommendedName>
        <fullName evidence="15">Formamidopyrimidine-DNA glycosylase</fullName>
        <shortName evidence="15">Fapy-DNA glycosylase</shortName>
        <ecNumber evidence="15">3.2.2.23</ecNumber>
    </recommendedName>
    <alternativeName>
        <fullName evidence="15">DNA-(apurinic or apyrimidinic site) lyase MutM</fullName>
        <shortName evidence="15">AP lyase MutM</shortName>
        <ecNumber evidence="15">4.2.99.18</ecNumber>
    </alternativeName>
</protein>
<keyword evidence="13 15" id="KW-0326">Glycosidase</keyword>
<comment type="cofactor">
    <cofactor evidence="15">
        <name>Zn(2+)</name>
        <dbReference type="ChEBI" id="CHEBI:29105"/>
    </cofactor>
    <text evidence="15">Binds 1 zinc ion per subunit.</text>
</comment>
<feature type="domain" description="Formamidopyrimidine-DNA glycosylase catalytic" evidence="17">
    <location>
        <begin position="2"/>
        <end position="128"/>
    </location>
</feature>
<feature type="active site" description="Proton donor; for beta-elimination activity" evidence="15">
    <location>
        <position position="58"/>
    </location>
</feature>
<dbReference type="PANTHER" id="PTHR22993">
    <property type="entry name" value="FORMAMIDOPYRIMIDINE-DNA GLYCOSYLASE"/>
    <property type="match status" value="1"/>
</dbReference>
<dbReference type="InterPro" id="IPR000214">
    <property type="entry name" value="Znf_DNA_glyclase/AP_lyase"/>
</dbReference>
<comment type="catalytic activity">
    <reaction evidence="14 15">
        <text>2'-deoxyribonucleotide-(2'-deoxyribose 5'-phosphate)-2'-deoxyribonucleotide-DNA = a 3'-end 2'-deoxyribonucleotide-(2,3-dehydro-2,3-deoxyribose 5'-phosphate)-DNA + a 5'-end 5'-phospho-2'-deoxyribonucleoside-DNA + H(+)</text>
        <dbReference type="Rhea" id="RHEA:66592"/>
        <dbReference type="Rhea" id="RHEA-COMP:13180"/>
        <dbReference type="Rhea" id="RHEA-COMP:16897"/>
        <dbReference type="Rhea" id="RHEA-COMP:17067"/>
        <dbReference type="ChEBI" id="CHEBI:15378"/>
        <dbReference type="ChEBI" id="CHEBI:136412"/>
        <dbReference type="ChEBI" id="CHEBI:157695"/>
        <dbReference type="ChEBI" id="CHEBI:167181"/>
        <dbReference type="EC" id="4.2.99.18"/>
    </reaction>
</comment>
<keyword evidence="6 15" id="KW-0863">Zinc-finger</keyword>
<keyword evidence="10 15" id="KW-0234">DNA repair</keyword>
<comment type="similarity">
    <text evidence="2 15">Belongs to the FPG family.</text>
</comment>
<evidence type="ECO:0000259" key="16">
    <source>
        <dbReference type="PROSITE" id="PS51066"/>
    </source>
</evidence>
<dbReference type="NCBIfam" id="TIGR00577">
    <property type="entry name" value="fpg"/>
    <property type="match status" value="1"/>
</dbReference>
<comment type="subunit">
    <text evidence="3 15">Monomer.</text>
</comment>
<evidence type="ECO:0000256" key="3">
    <source>
        <dbReference type="ARBA" id="ARBA00011245"/>
    </source>
</evidence>
<feature type="binding site" evidence="15">
    <location>
        <position position="125"/>
    </location>
    <ligand>
        <name>DNA</name>
        <dbReference type="ChEBI" id="CHEBI:16991"/>
    </ligand>
</feature>
<dbReference type="HAMAP" id="MF_00103">
    <property type="entry name" value="Fapy_DNA_glycosyl"/>
    <property type="match status" value="1"/>
</dbReference>
<evidence type="ECO:0000256" key="12">
    <source>
        <dbReference type="ARBA" id="ARBA00023268"/>
    </source>
</evidence>
<dbReference type="InterPro" id="IPR012319">
    <property type="entry name" value="FPG_cat"/>
</dbReference>
<feature type="active site" description="Proton donor" evidence="15">
    <location>
        <position position="3"/>
    </location>
</feature>
<evidence type="ECO:0000256" key="6">
    <source>
        <dbReference type="ARBA" id="ARBA00022771"/>
    </source>
</evidence>
<dbReference type="InterPro" id="IPR015886">
    <property type="entry name" value="H2TH_FPG"/>
</dbReference>
<keyword evidence="19" id="KW-1185">Reference proteome</keyword>
<dbReference type="SMART" id="SM01232">
    <property type="entry name" value="H2TH"/>
    <property type="match status" value="1"/>
</dbReference>
<evidence type="ECO:0000313" key="19">
    <source>
        <dbReference type="Proteomes" id="UP001161405"/>
    </source>
</evidence>
<dbReference type="InterPro" id="IPR015887">
    <property type="entry name" value="DNA_glyclase_Znf_dom_DNA_BS"/>
</dbReference>
<evidence type="ECO:0000259" key="17">
    <source>
        <dbReference type="PROSITE" id="PS51068"/>
    </source>
</evidence>
<keyword evidence="12 15" id="KW-0511">Multifunctional enzyme</keyword>
<dbReference type="SMART" id="SM00898">
    <property type="entry name" value="Fapy_DNA_glyco"/>
    <property type="match status" value="1"/>
</dbReference>
<feature type="domain" description="FPG-type" evidence="16">
    <location>
        <begin position="257"/>
        <end position="293"/>
    </location>
</feature>
<gene>
    <name evidence="15 18" type="primary">mutM</name>
    <name evidence="15" type="synonym">fpg</name>
    <name evidence="18" type="ORF">GCM10007879_12100</name>
</gene>
<keyword evidence="7 15" id="KW-0378">Hydrolase</keyword>
<evidence type="ECO:0000256" key="8">
    <source>
        <dbReference type="ARBA" id="ARBA00022833"/>
    </source>
</evidence>
<dbReference type="SUPFAM" id="SSF57716">
    <property type="entry name" value="Glucocorticoid receptor-like (DNA-binding domain)"/>
    <property type="match status" value="1"/>
</dbReference>
<reference evidence="18" key="2">
    <citation type="submission" date="2023-01" db="EMBL/GenBank/DDBJ databases">
        <title>Draft genome sequence of Maritalea porphyrae strain NBRC 107169.</title>
        <authorList>
            <person name="Sun Q."/>
            <person name="Mori K."/>
        </authorList>
    </citation>
    <scope>NUCLEOTIDE SEQUENCE</scope>
    <source>
        <strain evidence="18">NBRC 107169</strain>
    </source>
</reference>
<keyword evidence="5 15" id="KW-0227">DNA damage</keyword>
<evidence type="ECO:0000256" key="2">
    <source>
        <dbReference type="ARBA" id="ARBA00009409"/>
    </source>
</evidence>
<dbReference type="Gene3D" id="3.20.190.10">
    <property type="entry name" value="MutM-like, N-terminal"/>
    <property type="match status" value="1"/>
</dbReference>
<dbReference type="SUPFAM" id="SSF46946">
    <property type="entry name" value="S13-like H2TH domain"/>
    <property type="match status" value="1"/>
</dbReference>
<name>A0ABQ5UNU1_9HYPH</name>
<sequence>MPELPEVETVKNGLAPFMDQATISRVILNRENLRFPFPQGFASQLEGQQIGQLRRRAKYLIVPLQSGTNMLAHLGMSGSFKINAELVEGQGRKLVPLAHEKHDHVILEIEHPEKGRVDIIYNDPRRFGYMDLFAEETDCPHFAKMGPEPLGNQFSAQHLADRFLNKKTPIKSALLDQRNVAGLGNIYVCEALFISKIDPTRPVGTLVRADGKPKKQLEVLAPAIVNVLNEAIAAGGSTLKDFKHADGELGYFQHRFKVYGREGETCATPNCGSKIARIVQSGRSTFYCPSCQR</sequence>
<dbReference type="RefSeq" id="WP_284362770.1">
    <property type="nucleotide sequence ID" value="NZ_BSNI01000002.1"/>
</dbReference>
<keyword evidence="8 15" id="KW-0862">Zinc</keyword>
<dbReference type="PROSITE" id="PS51068">
    <property type="entry name" value="FPG_CAT"/>
    <property type="match status" value="1"/>
</dbReference>
<dbReference type="Pfam" id="PF06831">
    <property type="entry name" value="H2TH"/>
    <property type="match status" value="1"/>
</dbReference>
<feature type="active site" description="Proton donor; for delta-elimination activity" evidence="15">
    <location>
        <position position="283"/>
    </location>
</feature>
<dbReference type="EC" id="3.2.2.23" evidence="15"/>
<keyword evidence="9 15" id="KW-0238">DNA-binding</keyword>
<dbReference type="EC" id="4.2.99.18" evidence="15"/>
<dbReference type="SUPFAM" id="SSF81624">
    <property type="entry name" value="N-terminal domain of MutM-like DNA repair proteins"/>
    <property type="match status" value="1"/>
</dbReference>
<dbReference type="Proteomes" id="UP001161405">
    <property type="component" value="Unassembled WGS sequence"/>
</dbReference>
<dbReference type="Pfam" id="PF01149">
    <property type="entry name" value="Fapy_DNA_glyco"/>
    <property type="match status" value="1"/>
</dbReference>
<evidence type="ECO:0000256" key="10">
    <source>
        <dbReference type="ARBA" id="ARBA00023204"/>
    </source>
</evidence>
<feature type="binding site" evidence="15">
    <location>
        <position position="166"/>
    </location>
    <ligand>
        <name>DNA</name>
        <dbReference type="ChEBI" id="CHEBI:16991"/>
    </ligand>
</feature>
<organism evidence="18 19">
    <name type="scientific">Maritalea porphyrae</name>
    <dbReference type="NCBI Taxonomy" id="880732"/>
    <lineage>
        <taxon>Bacteria</taxon>
        <taxon>Pseudomonadati</taxon>
        <taxon>Pseudomonadota</taxon>
        <taxon>Alphaproteobacteria</taxon>
        <taxon>Hyphomicrobiales</taxon>
        <taxon>Devosiaceae</taxon>
        <taxon>Maritalea</taxon>
    </lineage>
</organism>
<dbReference type="InterPro" id="IPR010979">
    <property type="entry name" value="Ribosomal_uS13-like_H2TH"/>
</dbReference>